<dbReference type="Pfam" id="PF00884">
    <property type="entry name" value="Sulfatase"/>
    <property type="match status" value="1"/>
</dbReference>
<protein>
    <submittedName>
        <fullName evidence="11">Alkaline phosphatase family protein</fullName>
    </submittedName>
</protein>
<dbReference type="EMBL" id="RQHV01000036">
    <property type="protein sequence ID" value="TGN11941.1"/>
    <property type="molecule type" value="Genomic_DNA"/>
</dbReference>
<evidence type="ECO:0000256" key="7">
    <source>
        <dbReference type="PIRSR" id="PIRSR005091-2"/>
    </source>
</evidence>
<dbReference type="InterPro" id="IPR000917">
    <property type="entry name" value="Sulfatase_N"/>
</dbReference>
<evidence type="ECO:0000256" key="5">
    <source>
        <dbReference type="ARBA" id="ARBA00023136"/>
    </source>
</evidence>
<feature type="binding site" evidence="8">
    <location>
        <position position="344"/>
    </location>
    <ligand>
        <name>Mn(2+)</name>
        <dbReference type="ChEBI" id="CHEBI:29035"/>
    </ligand>
</feature>
<feature type="binding site" evidence="7">
    <location>
        <position position="461"/>
    </location>
    <ligand>
        <name>substrate</name>
    </ligand>
</feature>
<dbReference type="Gene3D" id="3.30.1120.80">
    <property type="match status" value="1"/>
</dbReference>
<feature type="transmembrane region" description="Helical" evidence="9">
    <location>
        <begin position="59"/>
        <end position="86"/>
    </location>
</feature>
<sequence length="676" mass="77581">MKKRLAAIIPKDFVWKFPSQFKLIFVYVLFFFVILTLYRFTFLWVYFYRLEDVKTSEMLHAVLLGVRFDLATISMVLGLFAVLSAVPFLNRYSPYRFFWGYTPIILSLWMISHLVADIIYYENANKHIGYEGFVFLGKDLGVLLKSAFEQNPYLSIGTLFFLAVFLPVSTWIFKKFNPYRYAELSWKQELIQFVLILAVVIIGIRGGLQTSPIRATNAIVSGNTFANNLALNGVFTSVMDLKSQSIPGFLRMDSKEYIEVVRKEISYEGAEFISDRYPLLRLQKETNKGTPPNVVLILLENWTGKFIRPISDGLVDGKEVAPNFNQLVRKGRFFNHFMASGGRTTNGMMSILTGIPDRPGLTVVRTHQVLGNFSGLGSIFGKMGYNTFFVTGGDLNFDNKNTLMPHWGFKDVNGEKEIVKLNRFKLGSWGYDDEDVLTILHEKISSSKKPFLGVALTLTTHYPYRTPHESFNIFNSDTRDSDFLNVYHYADYAVDRFMKKAEASPYFSNTVFVFVADHTHHRYLDYYDDRRVPFLIYAPGRVKPGIDESIGSQLDVIPTILGLVGKETYFSAMGRNLLAKDRSKSAYYAYGNLFGWIQENIFYARFFDGKEDFAYDTNPPREKKDICKINHLPCDDLGIKARAFLNLSYDLLNQNLIFPTDKELDKVIHKEMSAVE</sequence>
<dbReference type="SUPFAM" id="SSF53649">
    <property type="entry name" value="Alkaline phosphatase-like"/>
    <property type="match status" value="1"/>
</dbReference>
<feature type="active site" evidence="6">
    <location>
        <position position="344"/>
    </location>
</feature>
<dbReference type="PANTHER" id="PTHR47371:SF3">
    <property type="entry name" value="PHOSPHOGLYCEROL TRANSFERASE I"/>
    <property type="match status" value="1"/>
</dbReference>
<feature type="binding site" evidence="8">
    <location>
        <position position="300"/>
    </location>
    <ligand>
        <name>Mn(2+)</name>
        <dbReference type="ChEBI" id="CHEBI:29035"/>
    </ligand>
</feature>
<dbReference type="GO" id="GO:0046872">
    <property type="term" value="F:metal ion binding"/>
    <property type="evidence" value="ECO:0007669"/>
    <property type="project" value="UniProtKB-KW"/>
</dbReference>
<dbReference type="AlphaFoldDB" id="A0A4R9LQY8"/>
<dbReference type="InterPro" id="IPR050448">
    <property type="entry name" value="OpgB/LTA_synthase_biosynth"/>
</dbReference>
<accession>A0A4R9LQY8</accession>
<feature type="transmembrane region" description="Helical" evidence="9">
    <location>
        <begin position="189"/>
        <end position="208"/>
    </location>
</feature>
<evidence type="ECO:0000256" key="9">
    <source>
        <dbReference type="SAM" id="Phobius"/>
    </source>
</evidence>
<keyword evidence="12" id="KW-1185">Reference proteome</keyword>
<evidence type="ECO:0000256" key="8">
    <source>
        <dbReference type="PIRSR" id="PIRSR005091-3"/>
    </source>
</evidence>
<keyword evidence="4 9" id="KW-1133">Transmembrane helix</keyword>
<comment type="subcellular location">
    <subcellularLocation>
        <location evidence="1">Cell membrane</location>
        <topology evidence="1">Multi-pass membrane protein</topology>
    </subcellularLocation>
</comment>
<evidence type="ECO:0000313" key="11">
    <source>
        <dbReference type="EMBL" id="TGN11941.1"/>
    </source>
</evidence>
<dbReference type="InterPro" id="IPR017850">
    <property type="entry name" value="Alkaline_phosphatase_core_sf"/>
</dbReference>
<dbReference type="Proteomes" id="UP000298264">
    <property type="component" value="Unassembled WGS sequence"/>
</dbReference>
<dbReference type="PIRSF" id="PIRSF005091">
    <property type="entry name" value="Mmb_sulf_HI1246"/>
    <property type="match status" value="1"/>
</dbReference>
<proteinExistence type="predicted"/>
<evidence type="ECO:0000256" key="3">
    <source>
        <dbReference type="ARBA" id="ARBA00022692"/>
    </source>
</evidence>
<keyword evidence="7" id="KW-0479">Metal-binding</keyword>
<dbReference type="GO" id="GO:0005886">
    <property type="term" value="C:plasma membrane"/>
    <property type="evidence" value="ECO:0007669"/>
    <property type="project" value="UniProtKB-SubCell"/>
</dbReference>
<gene>
    <name evidence="11" type="ORF">EHS11_05390</name>
</gene>
<evidence type="ECO:0000259" key="10">
    <source>
        <dbReference type="Pfam" id="PF00884"/>
    </source>
</evidence>
<feature type="transmembrane region" description="Helical" evidence="9">
    <location>
        <begin position="153"/>
        <end position="173"/>
    </location>
</feature>
<feature type="binding site" evidence="8">
    <location>
        <position position="517"/>
    </location>
    <ligand>
        <name>Mn(2+)</name>
        <dbReference type="ChEBI" id="CHEBI:29035"/>
    </ligand>
</feature>
<reference evidence="11" key="1">
    <citation type="journal article" date="2019" name="PLoS Negl. Trop. Dis.">
        <title>Revisiting the worldwide diversity of Leptospira species in the environment.</title>
        <authorList>
            <person name="Vincent A.T."/>
            <person name="Schiettekatte O."/>
            <person name="Bourhy P."/>
            <person name="Veyrier F.J."/>
            <person name="Picardeau M."/>
        </authorList>
    </citation>
    <scope>NUCLEOTIDE SEQUENCE [LARGE SCALE GENOMIC DNA]</scope>
    <source>
        <strain evidence="11">201400974</strain>
    </source>
</reference>
<keyword evidence="3 9" id="KW-0812">Transmembrane</keyword>
<comment type="caution">
    <text evidence="11">The sequence shown here is derived from an EMBL/GenBank/DDBJ whole genome shotgun (WGS) entry which is preliminary data.</text>
</comment>
<evidence type="ECO:0000256" key="6">
    <source>
        <dbReference type="PIRSR" id="PIRSR005091-1"/>
    </source>
</evidence>
<dbReference type="CDD" id="cd16015">
    <property type="entry name" value="LTA_synthase"/>
    <property type="match status" value="1"/>
</dbReference>
<organism evidence="11 12">
    <name type="scientific">Leptospira ilyithenensis</name>
    <dbReference type="NCBI Taxonomy" id="2484901"/>
    <lineage>
        <taxon>Bacteria</taxon>
        <taxon>Pseudomonadati</taxon>
        <taxon>Spirochaetota</taxon>
        <taxon>Spirochaetia</taxon>
        <taxon>Leptospirales</taxon>
        <taxon>Leptospiraceae</taxon>
        <taxon>Leptospira</taxon>
    </lineage>
</organism>
<keyword evidence="5 9" id="KW-0472">Membrane</keyword>
<feature type="domain" description="Sulfatase N-terminal" evidence="10">
    <location>
        <begin position="292"/>
        <end position="565"/>
    </location>
</feature>
<dbReference type="Gene3D" id="3.40.720.10">
    <property type="entry name" value="Alkaline Phosphatase, subunit A"/>
    <property type="match status" value="1"/>
</dbReference>
<feature type="binding site" evidence="8">
    <location>
        <position position="518"/>
    </location>
    <ligand>
        <name>Mn(2+)</name>
        <dbReference type="ChEBI" id="CHEBI:29035"/>
    </ligand>
</feature>
<evidence type="ECO:0000313" key="12">
    <source>
        <dbReference type="Proteomes" id="UP000298264"/>
    </source>
</evidence>
<dbReference type="InterPro" id="IPR012160">
    <property type="entry name" value="LtaS-like"/>
</dbReference>
<keyword evidence="2" id="KW-1003">Cell membrane</keyword>
<evidence type="ECO:0000256" key="1">
    <source>
        <dbReference type="ARBA" id="ARBA00004651"/>
    </source>
</evidence>
<keyword evidence="7" id="KW-0464">Manganese</keyword>
<feature type="transmembrane region" description="Helical" evidence="9">
    <location>
        <begin position="98"/>
        <end position="121"/>
    </location>
</feature>
<dbReference type="RefSeq" id="WP_135763384.1">
    <property type="nucleotide sequence ID" value="NZ_RQHV01000036.1"/>
</dbReference>
<dbReference type="PANTHER" id="PTHR47371">
    <property type="entry name" value="LIPOTEICHOIC ACID SYNTHASE"/>
    <property type="match status" value="1"/>
</dbReference>
<name>A0A4R9LQY8_9LEPT</name>
<evidence type="ECO:0000256" key="4">
    <source>
        <dbReference type="ARBA" id="ARBA00022989"/>
    </source>
</evidence>
<dbReference type="OrthoDB" id="5901192at2"/>
<evidence type="ECO:0000256" key="2">
    <source>
        <dbReference type="ARBA" id="ARBA00022475"/>
    </source>
</evidence>
<feature type="transmembrane region" description="Helical" evidence="9">
    <location>
        <begin position="21"/>
        <end position="47"/>
    </location>
</feature>